<proteinExistence type="predicted"/>
<reference evidence="2" key="1">
    <citation type="journal article" date="2014" name="Front. Microbiol.">
        <title>High frequency of phylogenetically diverse reductive dehalogenase-homologous genes in deep subseafloor sedimentary metagenomes.</title>
        <authorList>
            <person name="Kawai M."/>
            <person name="Futagami T."/>
            <person name="Toyoda A."/>
            <person name="Takaki Y."/>
            <person name="Nishi S."/>
            <person name="Hori S."/>
            <person name="Arai W."/>
            <person name="Tsubouchi T."/>
            <person name="Morono Y."/>
            <person name="Uchiyama I."/>
            <person name="Ito T."/>
            <person name="Fujiyama A."/>
            <person name="Inagaki F."/>
            <person name="Takami H."/>
        </authorList>
    </citation>
    <scope>NUCLEOTIDE SEQUENCE</scope>
    <source>
        <strain evidence="2">Expedition CK06-06</strain>
    </source>
</reference>
<name>X1BAR8_9ZZZZ</name>
<dbReference type="InterPro" id="IPR025496">
    <property type="entry name" value="DUF4387"/>
</dbReference>
<dbReference type="Pfam" id="PF14330">
    <property type="entry name" value="DUF4387"/>
    <property type="match status" value="1"/>
</dbReference>
<organism evidence="2">
    <name type="scientific">marine sediment metagenome</name>
    <dbReference type="NCBI Taxonomy" id="412755"/>
    <lineage>
        <taxon>unclassified sequences</taxon>
        <taxon>metagenomes</taxon>
        <taxon>ecological metagenomes</taxon>
    </lineage>
</organism>
<protein>
    <recommendedName>
        <fullName evidence="1">DUF4387 domain-containing protein</fullName>
    </recommendedName>
</protein>
<sequence>MDIYIIKGKLKEKSVIIWLYDRSQILKEKDLKMVKLKDVADIIRSKNAGPYILTFDIIFADPNVYRKVKREKTIDRELIKKLYHVSDKEILDIIYFDVALAIKFNLKRPIYSGSFGDRDIYGAQQHSPLLEVDVYKKLEEVN</sequence>
<evidence type="ECO:0000313" key="2">
    <source>
        <dbReference type="EMBL" id="GAG78347.1"/>
    </source>
</evidence>
<evidence type="ECO:0000259" key="1">
    <source>
        <dbReference type="Pfam" id="PF14330"/>
    </source>
</evidence>
<feature type="domain" description="DUF4387" evidence="1">
    <location>
        <begin position="36"/>
        <end position="132"/>
    </location>
</feature>
<dbReference type="AlphaFoldDB" id="X1BAR8"/>
<dbReference type="EMBL" id="BART01018814">
    <property type="protein sequence ID" value="GAG78347.1"/>
    <property type="molecule type" value="Genomic_DNA"/>
</dbReference>
<gene>
    <name evidence="2" type="ORF">S01H4_35389</name>
</gene>
<comment type="caution">
    <text evidence="2">The sequence shown here is derived from an EMBL/GenBank/DDBJ whole genome shotgun (WGS) entry which is preliminary data.</text>
</comment>
<accession>X1BAR8</accession>